<evidence type="ECO:0000313" key="3">
    <source>
        <dbReference type="Proteomes" id="UP000031830"/>
    </source>
</evidence>
<feature type="region of interest" description="Disordered" evidence="1">
    <location>
        <begin position="1"/>
        <end position="53"/>
    </location>
</feature>
<sequence length="117" mass="13275">MSKCKTHQNHAHEHKDGCGHTKIKHGDHYDYIHDGHLHHEHSGHYDEHKLEVTEKNPEGCHPIKEDCSGHTHGPNCGHEAVPHGNHIDYIVDGRLHHPHGDHCDDHGPVEVITNNKK</sequence>
<proteinExistence type="predicted"/>
<dbReference type="KEGG" id="fpz:LA55_1127"/>
<organism evidence="2 3">
    <name type="scientific">Francisella philomiragia</name>
    <dbReference type="NCBI Taxonomy" id="28110"/>
    <lineage>
        <taxon>Bacteria</taxon>
        <taxon>Pseudomonadati</taxon>
        <taxon>Pseudomonadota</taxon>
        <taxon>Gammaproteobacteria</taxon>
        <taxon>Thiotrichales</taxon>
        <taxon>Francisellaceae</taxon>
        <taxon>Francisella</taxon>
    </lineage>
</organism>
<evidence type="ECO:0000256" key="1">
    <source>
        <dbReference type="SAM" id="MobiDB-lite"/>
    </source>
</evidence>
<reference evidence="2 3" key="1">
    <citation type="journal article" date="2015" name="Genome Announc.">
        <title>Genome sequencing of 18 francisella strains to aid in assay development and testing.</title>
        <authorList>
            <person name="Johnson S.L."/>
            <person name="Daligault H.E."/>
            <person name="Davenport K.W."/>
            <person name="Coyne S.R."/>
            <person name="Frey K.G."/>
            <person name="Koroleva G.I."/>
            <person name="Broomall S.M."/>
            <person name="Bishop-Lilly K.A."/>
            <person name="Bruce D.C."/>
            <person name="Chertkov O."/>
            <person name="Freitas T."/>
            <person name="Jaissle J."/>
            <person name="Ladner J.T."/>
            <person name="Rosenzweig C.N."/>
            <person name="Gibbons H.S."/>
            <person name="Palacios G.F."/>
            <person name="Redden C.L."/>
            <person name="Xu Y."/>
            <person name="Minogue T.D."/>
            <person name="Chain P.S."/>
        </authorList>
    </citation>
    <scope>NUCLEOTIDE SEQUENCE [LARGE SCALE GENOMIC DNA]</scope>
    <source>
        <strain evidence="2 3">GA01-2794</strain>
    </source>
</reference>
<dbReference type="Proteomes" id="UP000031830">
    <property type="component" value="Chromosome"/>
</dbReference>
<name>A0A0B6D162_9GAMM</name>
<evidence type="ECO:0000313" key="2">
    <source>
        <dbReference type="EMBL" id="AJI52606.1"/>
    </source>
</evidence>
<dbReference type="EMBL" id="CP009440">
    <property type="protein sequence ID" value="AJI52606.1"/>
    <property type="molecule type" value="Genomic_DNA"/>
</dbReference>
<protein>
    <recommendedName>
        <fullName evidence="4">Threonine dehydratase</fullName>
    </recommendedName>
</protein>
<evidence type="ECO:0008006" key="4">
    <source>
        <dbReference type="Google" id="ProtNLM"/>
    </source>
</evidence>
<dbReference type="RefSeq" id="WP_044526267.1">
    <property type="nucleotide sequence ID" value="NZ_CP009440.1"/>
</dbReference>
<gene>
    <name evidence="2" type="ORF">LA55_1127</name>
</gene>
<dbReference type="AlphaFoldDB" id="A0A0B6D162"/>
<feature type="compositionally biased region" description="Basic and acidic residues" evidence="1">
    <location>
        <begin position="10"/>
        <end position="53"/>
    </location>
</feature>
<dbReference type="OrthoDB" id="3401648at2"/>
<accession>A0A0B6D162</accession>